<sequence>MESGDAARCALYEDLLLRSEQGLDSTSVDKCRTHFELHNGVWIPTTTSPAASFVCAAIPEGHINKIHSIALDIKRILDHDRPDPSSSCAYWVQPQDLHLTIFQTSHHSEPVPDIKNHRAQVVSFLEACVRKLPLGIRLCPERIVIASSGAVLLLYNAPDEDFNEGIEWIRIEAAKRMGEWLPKTQTRTIWHSTLGRILEDPSADSLCQARRYCDVQSSILKDKIGEMEIKKLWYVEEEVLYSMKGSRAEIALKVQPEAMGYSAKPILPCNTKCEFSGQSFDQSSV</sequence>
<reference evidence="1 2" key="1">
    <citation type="submission" date="2012-05" db="EMBL/GenBank/DDBJ databases">
        <title>Recombination and specialization in a pathogen metapopulation.</title>
        <authorList>
            <person name="Gardiner A."/>
            <person name="Kemen E."/>
            <person name="Schultz-Larsen T."/>
            <person name="MacLean D."/>
            <person name="Van Oosterhout C."/>
            <person name="Jones J.D.G."/>
        </authorList>
    </citation>
    <scope>NUCLEOTIDE SEQUENCE [LARGE SCALE GENOMIC DNA]</scope>
    <source>
        <strain evidence="1 2">Ac Nc2</strain>
    </source>
</reference>
<organism evidence="1 2">
    <name type="scientific">Albugo candida</name>
    <dbReference type="NCBI Taxonomy" id="65357"/>
    <lineage>
        <taxon>Eukaryota</taxon>
        <taxon>Sar</taxon>
        <taxon>Stramenopiles</taxon>
        <taxon>Oomycota</taxon>
        <taxon>Peronosporomycetes</taxon>
        <taxon>Albuginales</taxon>
        <taxon>Albuginaceae</taxon>
        <taxon>Albugo</taxon>
    </lineage>
</organism>
<dbReference type="Proteomes" id="UP000053237">
    <property type="component" value="Unassembled WGS sequence"/>
</dbReference>
<keyword evidence="2" id="KW-1185">Reference proteome</keyword>
<proteinExistence type="predicted"/>
<comment type="caution">
    <text evidence="1">The sequence shown here is derived from an EMBL/GenBank/DDBJ whole genome shotgun (WGS) entry which is preliminary data.</text>
</comment>
<evidence type="ECO:0000313" key="2">
    <source>
        <dbReference type="Proteomes" id="UP000053237"/>
    </source>
</evidence>
<dbReference type="InParanoid" id="A0A024GFL0"/>
<evidence type="ECO:0000313" key="1">
    <source>
        <dbReference type="EMBL" id="CCI45467.1"/>
    </source>
</evidence>
<dbReference type="OrthoDB" id="119121at2759"/>
<name>A0A024GFL0_9STRA</name>
<protein>
    <submittedName>
        <fullName evidence="1">Uncharacterized protein</fullName>
    </submittedName>
</protein>
<dbReference type="EMBL" id="CAIX01000099">
    <property type="protein sequence ID" value="CCI45467.1"/>
    <property type="molecule type" value="Genomic_DNA"/>
</dbReference>
<gene>
    <name evidence="1" type="ORF">BN9_063640</name>
</gene>
<dbReference type="AlphaFoldDB" id="A0A024GFL0"/>
<accession>A0A024GFL0</accession>